<reference evidence="2" key="1">
    <citation type="journal article" date="2016" name="Sci. Rep.">
        <title>Molecular characterization of firefly nuptial gifts: a multi-omics approach sheds light on postcopulatory sexual selection.</title>
        <authorList>
            <person name="Al-Wathiqui N."/>
            <person name="Fallon T.R."/>
            <person name="South A."/>
            <person name="Weng J.K."/>
            <person name="Lewis S.M."/>
        </authorList>
    </citation>
    <scope>NUCLEOTIDE SEQUENCE</scope>
</reference>
<dbReference type="EMBL" id="GEZM01088008">
    <property type="protein sequence ID" value="JAV58347.1"/>
    <property type="molecule type" value="Transcribed_RNA"/>
</dbReference>
<sequence>MRLLLDDFDTEVVIGVALKTFISISRNLVLPVGLGNWWADIVGVQSAESGGVVQSQNSSVFNKYRAAREVVPDMGAVEGLAINTKGLRLVLKKPDVVFILVRVQGDLLLLATSGIHEWVRVQIAALSVDVTDAHAASKSDISGNIIHSLVVESGLELGAHETVTITGVDQAKEVDGKHGHVEGDGNDDEAESPRHQMLEPKAHGDVLVIAQKNPEL</sequence>
<organism evidence="2">
    <name type="scientific">Photinus pyralis</name>
    <name type="common">Common eastern firefly</name>
    <name type="synonym">Lampyris pyralis</name>
    <dbReference type="NCBI Taxonomy" id="7054"/>
    <lineage>
        <taxon>Eukaryota</taxon>
        <taxon>Metazoa</taxon>
        <taxon>Ecdysozoa</taxon>
        <taxon>Arthropoda</taxon>
        <taxon>Hexapoda</taxon>
        <taxon>Insecta</taxon>
        <taxon>Pterygota</taxon>
        <taxon>Neoptera</taxon>
        <taxon>Endopterygota</taxon>
        <taxon>Coleoptera</taxon>
        <taxon>Polyphaga</taxon>
        <taxon>Elateriformia</taxon>
        <taxon>Elateroidea</taxon>
        <taxon>Lampyridae</taxon>
        <taxon>Lampyrinae</taxon>
        <taxon>Photinus</taxon>
    </lineage>
</organism>
<proteinExistence type="predicted"/>
<evidence type="ECO:0000256" key="1">
    <source>
        <dbReference type="SAM" id="MobiDB-lite"/>
    </source>
</evidence>
<dbReference type="AlphaFoldDB" id="A0A1Y1KHV6"/>
<protein>
    <submittedName>
        <fullName evidence="2">Uncharacterized protein</fullName>
    </submittedName>
</protein>
<evidence type="ECO:0000313" key="2">
    <source>
        <dbReference type="EMBL" id="JAV58347.1"/>
    </source>
</evidence>
<feature type="compositionally biased region" description="Basic and acidic residues" evidence="1">
    <location>
        <begin position="191"/>
        <end position="204"/>
    </location>
</feature>
<name>A0A1Y1KHV6_PHOPY</name>
<feature type="compositionally biased region" description="Basic and acidic residues" evidence="1">
    <location>
        <begin position="171"/>
        <end position="183"/>
    </location>
</feature>
<feature type="region of interest" description="Disordered" evidence="1">
    <location>
        <begin position="171"/>
        <end position="204"/>
    </location>
</feature>
<accession>A0A1Y1KHV6</accession>